<keyword evidence="2" id="KW-0472">Membrane</keyword>
<gene>
    <name evidence="3" type="ORF">LZZ85_09425</name>
</gene>
<sequence length="250" mass="27092">MPQSPTIQEELQELNSSLAPSPQPSVYTVPEGYFASLAAEILTRVKAGEADTPAAELEQLSPLLAGISKRQVYSVPEEYFSELDPSFAWSAAEDAKKETAQLSPLLAGLSRRSPFSLPEGYLEQPLSIPFEEKQSAPVVTLKPRKWRGLAIAASVAAVIALGISLWVKQNRSTPGTDTQSYAWVEKNMKKVSTDDISKFVDLAAPAAQDLAAGGPSDDIKGLLKNVSDKEIQDFLKDVPVDETDDDILFN</sequence>
<organism evidence="3 4">
    <name type="scientific">Terrimonas ginsenosidimutans</name>
    <dbReference type="NCBI Taxonomy" id="2908004"/>
    <lineage>
        <taxon>Bacteria</taxon>
        <taxon>Pseudomonadati</taxon>
        <taxon>Bacteroidota</taxon>
        <taxon>Chitinophagia</taxon>
        <taxon>Chitinophagales</taxon>
        <taxon>Chitinophagaceae</taxon>
        <taxon>Terrimonas</taxon>
    </lineage>
</organism>
<comment type="caution">
    <text evidence="3">The sequence shown here is derived from an EMBL/GenBank/DDBJ whole genome shotgun (WGS) entry which is preliminary data.</text>
</comment>
<keyword evidence="2" id="KW-1133">Transmembrane helix</keyword>
<proteinExistence type="predicted"/>
<name>A0ABS9KQB4_9BACT</name>
<keyword evidence="2" id="KW-0812">Transmembrane</keyword>
<protein>
    <submittedName>
        <fullName evidence="3">Uncharacterized protein</fullName>
    </submittedName>
</protein>
<feature type="region of interest" description="Disordered" evidence="1">
    <location>
        <begin position="1"/>
        <end position="23"/>
    </location>
</feature>
<dbReference type="RefSeq" id="WP_237870974.1">
    <property type="nucleotide sequence ID" value="NZ_JAKLTR010000005.1"/>
</dbReference>
<dbReference type="EMBL" id="JAKLTR010000005">
    <property type="protein sequence ID" value="MCG2614501.1"/>
    <property type="molecule type" value="Genomic_DNA"/>
</dbReference>
<keyword evidence="4" id="KW-1185">Reference proteome</keyword>
<accession>A0ABS9KQB4</accession>
<evidence type="ECO:0000313" key="3">
    <source>
        <dbReference type="EMBL" id="MCG2614501.1"/>
    </source>
</evidence>
<feature type="transmembrane region" description="Helical" evidence="2">
    <location>
        <begin position="149"/>
        <end position="167"/>
    </location>
</feature>
<dbReference type="Proteomes" id="UP001165367">
    <property type="component" value="Unassembled WGS sequence"/>
</dbReference>
<evidence type="ECO:0000313" key="4">
    <source>
        <dbReference type="Proteomes" id="UP001165367"/>
    </source>
</evidence>
<evidence type="ECO:0000256" key="1">
    <source>
        <dbReference type="SAM" id="MobiDB-lite"/>
    </source>
</evidence>
<reference evidence="3" key="1">
    <citation type="submission" date="2022-01" db="EMBL/GenBank/DDBJ databases">
        <authorList>
            <person name="Jo J.-H."/>
            <person name="Im W.-T."/>
        </authorList>
    </citation>
    <scope>NUCLEOTIDE SEQUENCE</scope>
    <source>
        <strain evidence="3">NA20</strain>
    </source>
</reference>
<evidence type="ECO:0000256" key="2">
    <source>
        <dbReference type="SAM" id="Phobius"/>
    </source>
</evidence>